<dbReference type="EMBL" id="CP037940">
    <property type="protein sequence ID" value="QBO35690.1"/>
    <property type="molecule type" value="Genomic_DNA"/>
</dbReference>
<keyword evidence="4" id="KW-1185">Reference proteome</keyword>
<dbReference type="KEGG" id="wei:EQG49_04050"/>
<evidence type="ECO:0000313" key="4">
    <source>
        <dbReference type="Proteomes" id="UP000292886"/>
    </source>
</evidence>
<dbReference type="Proteomes" id="UP000292886">
    <property type="component" value="Chromosome"/>
</dbReference>
<dbReference type="OrthoDB" id="2328134at2"/>
<dbReference type="AlphaFoldDB" id="A0A4P6YSQ9"/>
<protein>
    <recommendedName>
        <fullName evidence="5">Lipoprotein</fullName>
    </recommendedName>
</protein>
<dbReference type="PROSITE" id="PS51257">
    <property type="entry name" value="PROKAR_LIPOPROTEIN"/>
    <property type="match status" value="1"/>
</dbReference>
<evidence type="ECO:0008006" key="5">
    <source>
        <dbReference type="Google" id="ProtNLM"/>
    </source>
</evidence>
<dbReference type="RefSeq" id="WP_133362769.1">
    <property type="nucleotide sequence ID" value="NZ_CP037940.1"/>
</dbReference>
<sequence length="273" mass="29301">MKREPTRKFAVLAIILISTIVLIGCGVKSATDPPGNEAQVSVKKDSGQSSENAAEIAEYETILQNARNLTSDKKYAESNEAINQMSVTKLCEKGFEALKAAEAELREQNDAGNAAVKKAKAKKAKAKAKNKAKAATTTTSSGSNASFAFPKFVGFYRFIDADRDRTQVTLTIKSDGSVFQESTNAVHSGHATAVATSTAAWSYDVTNIDYETSDFPLKEITANVKITVNWNNGGGTQVFYGYTSYAGESILTDGKEYGSSAINEVWRMNKAGG</sequence>
<reference evidence="4" key="1">
    <citation type="submission" date="2019-03" db="EMBL/GenBank/DDBJ databases">
        <title>Weissella sp. 26KH-42 Genome sequencing.</title>
        <authorList>
            <person name="Heo J."/>
            <person name="Kim S.-J."/>
            <person name="Kim J.-S."/>
            <person name="Hong S.-B."/>
            <person name="Kwon S.-W."/>
        </authorList>
    </citation>
    <scope>NUCLEOTIDE SEQUENCE [LARGE SCALE GENOMIC DNA]</scope>
    <source>
        <strain evidence="4">26KH-42</strain>
    </source>
</reference>
<keyword evidence="1" id="KW-0175">Coiled coil</keyword>
<evidence type="ECO:0000256" key="2">
    <source>
        <dbReference type="SAM" id="MobiDB-lite"/>
    </source>
</evidence>
<organism evidence="3 4">
    <name type="scientific">Periweissella cryptocerci</name>
    <dbReference type="NCBI Taxonomy" id="2506420"/>
    <lineage>
        <taxon>Bacteria</taxon>
        <taxon>Bacillati</taxon>
        <taxon>Bacillota</taxon>
        <taxon>Bacilli</taxon>
        <taxon>Lactobacillales</taxon>
        <taxon>Lactobacillaceae</taxon>
        <taxon>Periweissella</taxon>
    </lineage>
</organism>
<name>A0A4P6YSQ9_9LACO</name>
<feature type="coiled-coil region" evidence="1">
    <location>
        <begin position="98"/>
        <end position="138"/>
    </location>
</feature>
<proteinExistence type="predicted"/>
<feature type="region of interest" description="Disordered" evidence="2">
    <location>
        <begin position="31"/>
        <end position="51"/>
    </location>
</feature>
<accession>A0A4P6YSQ9</accession>
<gene>
    <name evidence="3" type="ORF">EQG49_04050</name>
</gene>
<evidence type="ECO:0000256" key="1">
    <source>
        <dbReference type="SAM" id="Coils"/>
    </source>
</evidence>
<evidence type="ECO:0000313" key="3">
    <source>
        <dbReference type="EMBL" id="QBO35690.1"/>
    </source>
</evidence>